<dbReference type="RefSeq" id="XP_033524826.1">
    <property type="nucleotide sequence ID" value="XM_033662600.1"/>
</dbReference>
<accession>A0A6A6AEW6</accession>
<keyword evidence="3" id="KW-1185">Reference proteome</keyword>
<dbReference type="Proteomes" id="UP000799771">
    <property type="component" value="Unassembled WGS sequence"/>
</dbReference>
<dbReference type="EMBL" id="ML977504">
    <property type="protein sequence ID" value="KAF2130439.1"/>
    <property type="molecule type" value="Genomic_DNA"/>
</dbReference>
<evidence type="ECO:0000313" key="3">
    <source>
        <dbReference type="Proteomes" id="UP000799771"/>
    </source>
</evidence>
<evidence type="ECO:0000256" key="1">
    <source>
        <dbReference type="SAM" id="MobiDB-lite"/>
    </source>
</evidence>
<feature type="compositionally biased region" description="Acidic residues" evidence="1">
    <location>
        <begin position="196"/>
        <end position="205"/>
    </location>
</feature>
<dbReference type="OrthoDB" id="3934814at2759"/>
<protein>
    <submittedName>
        <fullName evidence="2">Uncharacterized protein</fullName>
    </submittedName>
</protein>
<dbReference type="GeneID" id="54403032"/>
<gene>
    <name evidence="2" type="ORF">P153DRAFT_217879</name>
</gene>
<feature type="compositionally biased region" description="Polar residues" evidence="1">
    <location>
        <begin position="21"/>
        <end position="37"/>
    </location>
</feature>
<dbReference type="AlphaFoldDB" id="A0A6A6AEW6"/>
<feature type="region of interest" description="Disordered" evidence="1">
    <location>
        <begin position="1"/>
        <end position="55"/>
    </location>
</feature>
<name>A0A6A6AEW6_9PLEO</name>
<proteinExistence type="predicted"/>
<evidence type="ECO:0000313" key="2">
    <source>
        <dbReference type="EMBL" id="KAF2130439.1"/>
    </source>
</evidence>
<organism evidence="2 3">
    <name type="scientific">Dothidotthia symphoricarpi CBS 119687</name>
    <dbReference type="NCBI Taxonomy" id="1392245"/>
    <lineage>
        <taxon>Eukaryota</taxon>
        <taxon>Fungi</taxon>
        <taxon>Dikarya</taxon>
        <taxon>Ascomycota</taxon>
        <taxon>Pezizomycotina</taxon>
        <taxon>Dothideomycetes</taxon>
        <taxon>Pleosporomycetidae</taxon>
        <taxon>Pleosporales</taxon>
        <taxon>Dothidotthiaceae</taxon>
        <taxon>Dothidotthia</taxon>
    </lineage>
</organism>
<sequence>MARRRAHSPPEGEPAARSRTKPSISDSDARSTESQQMLALPPLLKKPRKENNETQQFRIRTAKDQKDLRALMQRKMLRAKEADEQRRNELTATLLSALQTPSRPARHVTTFPNTSIAENGTFASAAAVLIASDKLVREYERVHKVIVQLAGEQEGNDPVADVWRKEVKDLERVLRAGARKAGKDVGKVLGGVQDGGEADDEDEEMNGAGAMQDGEMNMELKKSLEYMERGVRRMVKGLPRDEE</sequence>
<feature type="region of interest" description="Disordered" evidence="1">
    <location>
        <begin position="187"/>
        <end position="217"/>
    </location>
</feature>
<reference evidence="2" key="1">
    <citation type="journal article" date="2020" name="Stud. Mycol.">
        <title>101 Dothideomycetes genomes: a test case for predicting lifestyles and emergence of pathogens.</title>
        <authorList>
            <person name="Haridas S."/>
            <person name="Albert R."/>
            <person name="Binder M."/>
            <person name="Bloem J."/>
            <person name="Labutti K."/>
            <person name="Salamov A."/>
            <person name="Andreopoulos B."/>
            <person name="Baker S."/>
            <person name="Barry K."/>
            <person name="Bills G."/>
            <person name="Bluhm B."/>
            <person name="Cannon C."/>
            <person name="Castanera R."/>
            <person name="Culley D."/>
            <person name="Daum C."/>
            <person name="Ezra D."/>
            <person name="Gonzalez J."/>
            <person name="Henrissat B."/>
            <person name="Kuo A."/>
            <person name="Liang C."/>
            <person name="Lipzen A."/>
            <person name="Lutzoni F."/>
            <person name="Magnuson J."/>
            <person name="Mondo S."/>
            <person name="Nolan M."/>
            <person name="Ohm R."/>
            <person name="Pangilinan J."/>
            <person name="Park H.-J."/>
            <person name="Ramirez L."/>
            <person name="Alfaro M."/>
            <person name="Sun H."/>
            <person name="Tritt A."/>
            <person name="Yoshinaga Y."/>
            <person name="Zwiers L.-H."/>
            <person name="Turgeon B."/>
            <person name="Goodwin S."/>
            <person name="Spatafora J."/>
            <person name="Crous P."/>
            <person name="Grigoriev I."/>
        </authorList>
    </citation>
    <scope>NUCLEOTIDE SEQUENCE</scope>
    <source>
        <strain evidence="2">CBS 119687</strain>
    </source>
</reference>